<dbReference type="OrthoDB" id="9768885at2"/>
<proteinExistence type="predicted"/>
<keyword evidence="6 7" id="KW-0472">Membrane</keyword>
<dbReference type="Proteomes" id="UP000093267">
    <property type="component" value="Chromosome"/>
</dbReference>
<feature type="transmembrane region" description="Helical" evidence="7">
    <location>
        <begin position="73"/>
        <end position="95"/>
    </location>
</feature>
<evidence type="ECO:0000256" key="5">
    <source>
        <dbReference type="ARBA" id="ARBA00022989"/>
    </source>
</evidence>
<evidence type="ECO:0000256" key="4">
    <source>
        <dbReference type="ARBA" id="ARBA00022692"/>
    </source>
</evidence>
<feature type="transmembrane region" description="Helical" evidence="7">
    <location>
        <begin position="134"/>
        <end position="155"/>
    </location>
</feature>
<sequence>MHKVSLTTQITIGMLVGAIAGMLFGKNVSGVTVVGDIFLRLIQMAVVLLIFGAVIEALGSLNPRDLGRLGAKTGLWFLMTTLLAALVGLGTGLLFKPGLSVHLDQLRKTPVHLNTPTNISQTILNFFPTNIFDALAKGNVIQVIIFAILFGLVLSQANKDGKFSQVLTLVKQTNQLTVKLVMLIMKAAPLGIAALIAGVVADNGSQVFLPLLTFLLIYGLATAVFLIALFCVISWVAKVPLIGLVHGFTQMIMVAFTTTSSAVALPVEMSDAQSKLGVSKPISQLVLPLGMALNSNGLAMYLSLVCVMLTQLYGIRVTPIALVQIVLLSVLSCLGTVVVPGGGLVALTIIVPTLGLPLSSIALFAGIDWFSGMFRTVTNVVGDTTTAIALAAGEDELDRAVYHSDKVSVKH</sequence>
<evidence type="ECO:0000256" key="7">
    <source>
        <dbReference type="SAM" id="Phobius"/>
    </source>
</evidence>
<evidence type="ECO:0000256" key="2">
    <source>
        <dbReference type="ARBA" id="ARBA00022448"/>
    </source>
</evidence>
<dbReference type="InterPro" id="IPR036458">
    <property type="entry name" value="Na:dicarbo_symporter_sf"/>
</dbReference>
<evidence type="ECO:0000256" key="3">
    <source>
        <dbReference type="ARBA" id="ARBA00022475"/>
    </source>
</evidence>
<feature type="transmembrane region" description="Helical" evidence="7">
    <location>
        <begin position="37"/>
        <end position="61"/>
    </location>
</feature>
<evidence type="ECO:0000256" key="6">
    <source>
        <dbReference type="ARBA" id="ARBA00023136"/>
    </source>
</evidence>
<feature type="transmembrane region" description="Helical" evidence="7">
    <location>
        <begin position="176"/>
        <end position="201"/>
    </location>
</feature>
<feature type="transmembrane region" description="Helical" evidence="7">
    <location>
        <begin position="345"/>
        <end position="367"/>
    </location>
</feature>
<dbReference type="KEGG" id="lpd:AYR62_00045"/>
<reference evidence="8 9" key="1">
    <citation type="submission" date="2016-03" db="EMBL/GenBank/DDBJ databases">
        <title>Pediococcus and Lactobacillus from brewery environment - whole genome sequencing and assembly.</title>
        <authorList>
            <person name="Behr J."/>
            <person name="Geissler A.J."/>
            <person name="Vogel R.F."/>
        </authorList>
    </citation>
    <scope>NUCLEOTIDE SEQUENCE [LARGE SCALE GENOMIC DNA]</scope>
    <source>
        <strain evidence="8 9">TMW 1.1995</strain>
    </source>
</reference>
<evidence type="ECO:0000313" key="8">
    <source>
        <dbReference type="EMBL" id="ANZ66194.1"/>
    </source>
</evidence>
<keyword evidence="2" id="KW-0813">Transport</keyword>
<dbReference type="Pfam" id="PF00375">
    <property type="entry name" value="SDF"/>
    <property type="match status" value="1"/>
</dbReference>
<protein>
    <submittedName>
        <fullName evidence="8">Sodium:dicarboxylate symporter</fullName>
    </submittedName>
</protein>
<feature type="transmembrane region" description="Helical" evidence="7">
    <location>
        <begin position="244"/>
        <end position="265"/>
    </location>
</feature>
<feature type="transmembrane region" description="Helical" evidence="7">
    <location>
        <begin position="7"/>
        <end position="25"/>
    </location>
</feature>
<feature type="transmembrane region" description="Helical" evidence="7">
    <location>
        <begin position="285"/>
        <end position="309"/>
    </location>
</feature>
<keyword evidence="9" id="KW-1185">Reference proteome</keyword>
<accession>A0A1B2IVV3</accession>
<dbReference type="PRINTS" id="PR00173">
    <property type="entry name" value="EDTRNSPORT"/>
</dbReference>
<evidence type="ECO:0000256" key="1">
    <source>
        <dbReference type="ARBA" id="ARBA00004651"/>
    </source>
</evidence>
<feature type="transmembrane region" description="Helical" evidence="7">
    <location>
        <begin position="207"/>
        <end position="237"/>
    </location>
</feature>
<dbReference type="PANTHER" id="PTHR42865">
    <property type="entry name" value="PROTON/GLUTAMATE-ASPARTATE SYMPORTER"/>
    <property type="match status" value="1"/>
</dbReference>
<dbReference type="PANTHER" id="PTHR42865:SF7">
    <property type="entry name" value="PROTON_GLUTAMATE-ASPARTATE SYMPORTER"/>
    <property type="match status" value="1"/>
</dbReference>
<dbReference type="SUPFAM" id="SSF118215">
    <property type="entry name" value="Proton glutamate symport protein"/>
    <property type="match status" value="1"/>
</dbReference>
<dbReference type="GO" id="GO:0015293">
    <property type="term" value="F:symporter activity"/>
    <property type="evidence" value="ECO:0007669"/>
    <property type="project" value="UniProtKB-KW"/>
</dbReference>
<comment type="subcellular location">
    <subcellularLocation>
        <location evidence="1">Cell membrane</location>
        <topology evidence="1">Multi-pass membrane protein</topology>
    </subcellularLocation>
</comment>
<organism evidence="8 9">
    <name type="scientific">Secundilactobacillus paracollinoides</name>
    <dbReference type="NCBI Taxonomy" id="240427"/>
    <lineage>
        <taxon>Bacteria</taxon>
        <taxon>Bacillati</taxon>
        <taxon>Bacillota</taxon>
        <taxon>Bacilli</taxon>
        <taxon>Lactobacillales</taxon>
        <taxon>Lactobacillaceae</taxon>
        <taxon>Secundilactobacillus</taxon>
    </lineage>
</organism>
<dbReference type="STRING" id="240427.AYR62_00045"/>
<dbReference type="AlphaFoldDB" id="A0A1B2IVV3"/>
<keyword evidence="5 7" id="KW-1133">Transmembrane helix</keyword>
<dbReference type="GO" id="GO:0005886">
    <property type="term" value="C:plasma membrane"/>
    <property type="evidence" value="ECO:0007669"/>
    <property type="project" value="UniProtKB-SubCell"/>
</dbReference>
<feature type="transmembrane region" description="Helical" evidence="7">
    <location>
        <begin position="321"/>
        <end position="339"/>
    </location>
</feature>
<dbReference type="InterPro" id="IPR001991">
    <property type="entry name" value="Na-dicarboxylate_symporter"/>
</dbReference>
<evidence type="ECO:0000313" key="9">
    <source>
        <dbReference type="Proteomes" id="UP000093267"/>
    </source>
</evidence>
<name>A0A1B2IVV3_9LACO</name>
<keyword evidence="3" id="KW-1003">Cell membrane</keyword>
<gene>
    <name evidence="8" type="ORF">AYR63_02905</name>
</gene>
<dbReference type="EMBL" id="CP014924">
    <property type="protein sequence ID" value="ANZ66194.1"/>
    <property type="molecule type" value="Genomic_DNA"/>
</dbReference>
<dbReference type="RefSeq" id="WP_065901558.1">
    <property type="nucleotide sequence ID" value="NZ_CP014912.1"/>
</dbReference>
<dbReference type="Gene3D" id="1.10.3860.10">
    <property type="entry name" value="Sodium:dicarboxylate symporter"/>
    <property type="match status" value="1"/>
</dbReference>
<keyword evidence="4 7" id="KW-0812">Transmembrane</keyword>